<keyword evidence="13" id="KW-1185">Reference proteome</keyword>
<dbReference type="InterPro" id="IPR001930">
    <property type="entry name" value="Peptidase_M1"/>
</dbReference>
<dbReference type="CDD" id="cd09601">
    <property type="entry name" value="M1_APN-Q_like"/>
    <property type="match status" value="1"/>
</dbReference>
<evidence type="ECO:0000259" key="11">
    <source>
        <dbReference type="PROSITE" id="PS50800"/>
    </source>
</evidence>
<dbReference type="SUPFAM" id="SSF63737">
    <property type="entry name" value="Leukotriene A4 hydrolase N-terminal domain"/>
    <property type="match status" value="1"/>
</dbReference>
<dbReference type="InterPro" id="IPR027268">
    <property type="entry name" value="Peptidase_M4/M1_CTD_sf"/>
</dbReference>
<dbReference type="SUPFAM" id="SSF55120">
    <property type="entry name" value="Pseudouridine synthase"/>
    <property type="match status" value="1"/>
</dbReference>
<evidence type="ECO:0000256" key="4">
    <source>
        <dbReference type="ARBA" id="ARBA00022670"/>
    </source>
</evidence>
<dbReference type="Pfam" id="PF02037">
    <property type="entry name" value="SAP"/>
    <property type="match status" value="1"/>
</dbReference>
<gene>
    <name evidence="12" type="ORF">ACHAWO_004571</name>
</gene>
<dbReference type="Gene3D" id="1.10.720.30">
    <property type="entry name" value="SAP domain"/>
    <property type="match status" value="1"/>
</dbReference>
<dbReference type="Pfam" id="PF11838">
    <property type="entry name" value="ERAP1_C"/>
    <property type="match status" value="1"/>
</dbReference>
<keyword evidence="5" id="KW-0479">Metal-binding</keyword>
<dbReference type="FunFam" id="2.60.40.1730:FF:000002">
    <property type="entry name" value="Aminopeptidase"/>
    <property type="match status" value="1"/>
</dbReference>
<keyword evidence="4" id="KW-0645">Protease</keyword>
<dbReference type="Gene3D" id="3.30.2350.10">
    <property type="entry name" value="Pseudouridine synthase"/>
    <property type="match status" value="1"/>
</dbReference>
<organism evidence="12 13">
    <name type="scientific">Cyclotella atomus</name>
    <dbReference type="NCBI Taxonomy" id="382360"/>
    <lineage>
        <taxon>Eukaryota</taxon>
        <taxon>Sar</taxon>
        <taxon>Stramenopiles</taxon>
        <taxon>Ochrophyta</taxon>
        <taxon>Bacillariophyta</taxon>
        <taxon>Coscinodiscophyceae</taxon>
        <taxon>Thalassiosirophycidae</taxon>
        <taxon>Stephanodiscales</taxon>
        <taxon>Stephanodiscaceae</taxon>
        <taxon>Cyclotella</taxon>
    </lineage>
</organism>
<evidence type="ECO:0000313" key="12">
    <source>
        <dbReference type="EMBL" id="KAL3788716.1"/>
    </source>
</evidence>
<dbReference type="PROSITE" id="PS50800">
    <property type="entry name" value="SAP"/>
    <property type="match status" value="1"/>
</dbReference>
<dbReference type="Pfam" id="PF00849">
    <property type="entry name" value="PseudoU_synth_2"/>
    <property type="match status" value="1"/>
</dbReference>
<dbReference type="InterPro" id="IPR006145">
    <property type="entry name" value="PsdUridine_synth_RsuA/RluA"/>
</dbReference>
<evidence type="ECO:0000256" key="2">
    <source>
        <dbReference type="ARBA" id="ARBA00010136"/>
    </source>
</evidence>
<dbReference type="InterPro" id="IPR014782">
    <property type="entry name" value="Peptidase_M1_dom"/>
</dbReference>
<dbReference type="GO" id="GO:0006508">
    <property type="term" value="P:proteolysis"/>
    <property type="evidence" value="ECO:0007669"/>
    <property type="project" value="UniProtKB-KW"/>
</dbReference>
<dbReference type="GO" id="GO:0004177">
    <property type="term" value="F:aminopeptidase activity"/>
    <property type="evidence" value="ECO:0007669"/>
    <property type="project" value="UniProtKB-KW"/>
</dbReference>
<name>A0ABD3PN01_9STRA</name>
<evidence type="ECO:0000256" key="9">
    <source>
        <dbReference type="PIRSR" id="PIRSR634016-4"/>
    </source>
</evidence>
<dbReference type="EMBL" id="JALLPJ020000553">
    <property type="protein sequence ID" value="KAL3788716.1"/>
    <property type="molecule type" value="Genomic_DNA"/>
</dbReference>
<dbReference type="InterPro" id="IPR036361">
    <property type="entry name" value="SAP_dom_sf"/>
</dbReference>
<dbReference type="Gene3D" id="1.25.50.20">
    <property type="match status" value="1"/>
</dbReference>
<dbReference type="Pfam" id="PF01433">
    <property type="entry name" value="Peptidase_M1"/>
    <property type="match status" value="1"/>
</dbReference>
<evidence type="ECO:0000313" key="13">
    <source>
        <dbReference type="Proteomes" id="UP001530400"/>
    </source>
</evidence>
<proteinExistence type="inferred from homology"/>
<feature type="compositionally biased region" description="Basic and acidic residues" evidence="10">
    <location>
        <begin position="1089"/>
        <end position="1104"/>
    </location>
</feature>
<dbReference type="CDD" id="cd02869">
    <property type="entry name" value="PseudoU_synth_RluA_like"/>
    <property type="match status" value="1"/>
</dbReference>
<dbReference type="FunFam" id="1.25.50.20:FF:000002">
    <property type="entry name" value="Aminopeptidase"/>
    <property type="match status" value="1"/>
</dbReference>
<dbReference type="InterPro" id="IPR042097">
    <property type="entry name" value="Aminopeptidase_N-like_N_sf"/>
</dbReference>
<dbReference type="PANTHER" id="PTHR11533">
    <property type="entry name" value="PROTEASE M1 ZINC METALLOPROTEASE"/>
    <property type="match status" value="1"/>
</dbReference>
<reference evidence="12 13" key="1">
    <citation type="submission" date="2024-10" db="EMBL/GenBank/DDBJ databases">
        <title>Updated reference genomes for cyclostephanoid diatoms.</title>
        <authorList>
            <person name="Roberts W.R."/>
            <person name="Alverson A.J."/>
        </authorList>
    </citation>
    <scope>NUCLEOTIDE SEQUENCE [LARGE SCALE GENOMIC DNA]</scope>
    <source>
        <strain evidence="12 13">AJA010-31</strain>
    </source>
</reference>
<dbReference type="InterPro" id="IPR034016">
    <property type="entry name" value="M1_APN-typ"/>
</dbReference>
<dbReference type="InterPro" id="IPR045357">
    <property type="entry name" value="Aminopeptidase_N-like_N"/>
</dbReference>
<keyword evidence="6" id="KW-0378">Hydrolase</keyword>
<sequence length="1285" mass="142834">MSKTSGRVLLPPTINPTHYSLSLTPNLSTHTFTGVIKILLTTTQDVSGKEIKMHAKELCFANAWFVLRGEEGDNKRYEAVEIRDNKKETAVVFVFEDDIPKGAQLEMTIEYSGFLNNQMAGFYRSSYTNIHGESKIMASTQFESLDARRAFPCWDEPARKATFSITLTVPKHLDAFSNMPELSNKTLPGGELKELTFLDTPIMSTYLVAFCVGEFDYVQAQTAHGVLVRVYTPPGKSETGVFALDCATKSLDAYNDFFGIKYPLPKLDMVAIPEFAAGAMENWGLVTYREVDLLIDPTKASSNQKQRVCTVWSMWDQFTTGHLSAAMRLDALKSSHPIQVPICHAEEVEEVFDAISYCKGGSVVKMIRAVLGMKAFQSGLGAYMKKHAYGNTETFDLWKAWEESSGLPVQEMMASWTEQMGFPIVKVVGEKWEDDKVTLELEQSWFLSDGSELIGSEKEKKWCIPIITCTADGTQQDVTFMREKTASVTIPLPSKDGWVKLNAGQDVPMRVQLTSEMIERLGAGIRSKTLPASDRAALLTDSYALVKAGTMAPEALIKLLSNYSDEDSYIVWSGIAEILGGLESVLGDDEAMSKSFQQFAKKIVIGLNSKVGWEAKDTDGHLTVLLRGMMIGLLSNFCYDDKDVSTEATKRFSAFLADHNDVVSLPSDMRTSVFKIVLKNGGMAEYEQVKAYFDQATDNAERKHVLGSLGAASDPKLKQKTLEWTISGDIKLQDFFYPMGIAWTFLKENLEKIKSMIGKASPSLMDAVIVSCAGGFCSDEKADEIEDFFKTNPQPKSARKIQQTVEYMRSNAKFFNMRRLLGIIIISNIVIALPVDGFAVASSDCRADLASLNALIDGHNEPRAPQSIIDARTLLAQAKRLLTLKDIKSVLRSRTKISGTKAELLEELGRLLGAHSNLCASNTEHNSAERNNDHSSNTNYKRMKVKELRCELRARGAKVSGRKTKLVQRLIDVDSCNEADDNASQSDNNYKDWSILKATISEPTNADHMNDIDEELPILSTLLFVNKPCGMSTLPTRQVEKYPTFPCLSELVKNWLSTHPDGIELMRQAASNEEMHWKHMLASAAESSNTKRLEKKTRQYEKLQAKQSSFEPRPVHRLDIDTSGIVCIALTPYALRTAGMMFEQKSVQSGGATEGTVAVDKIYVAMVRGEMKSTGTVSHGIGKIWIPDQNTTDGHHEWACDIHDDESVAFCRPGDETRSDSLQFVEGSVRDAFTSYRVLESATESNNSSKDTRVELTPHTGRGHQLRLHMVSLGHPIVGKLMIYY</sequence>
<evidence type="ECO:0000256" key="10">
    <source>
        <dbReference type="SAM" id="MobiDB-lite"/>
    </source>
</evidence>
<dbReference type="InterPro" id="IPR020103">
    <property type="entry name" value="PsdUridine_synth_cat_dom_sf"/>
</dbReference>
<accession>A0ABD3PN01</accession>
<dbReference type="SUPFAM" id="SSF55486">
    <property type="entry name" value="Metalloproteases ('zincins'), catalytic domain"/>
    <property type="match status" value="1"/>
</dbReference>
<evidence type="ECO:0000256" key="3">
    <source>
        <dbReference type="ARBA" id="ARBA00022438"/>
    </source>
</evidence>
<protein>
    <recommendedName>
        <fullName evidence="11">SAP domain-containing protein</fullName>
    </recommendedName>
</protein>
<evidence type="ECO:0000256" key="5">
    <source>
        <dbReference type="ARBA" id="ARBA00022723"/>
    </source>
</evidence>
<dbReference type="Pfam" id="PF17900">
    <property type="entry name" value="Peptidase_M1_N"/>
    <property type="match status" value="1"/>
</dbReference>
<dbReference type="Proteomes" id="UP001530400">
    <property type="component" value="Unassembled WGS sequence"/>
</dbReference>
<feature type="site" description="Transition state stabilizer" evidence="9">
    <location>
        <position position="357"/>
    </location>
</feature>
<keyword evidence="3" id="KW-0031">Aminopeptidase</keyword>
<evidence type="ECO:0000256" key="6">
    <source>
        <dbReference type="ARBA" id="ARBA00022801"/>
    </source>
</evidence>
<evidence type="ECO:0000256" key="8">
    <source>
        <dbReference type="ARBA" id="ARBA00023049"/>
    </source>
</evidence>
<comment type="cofactor">
    <cofactor evidence="1">
        <name>Zn(2+)</name>
        <dbReference type="ChEBI" id="CHEBI:29105"/>
    </cofactor>
</comment>
<keyword evidence="7" id="KW-0862">Zinc</keyword>
<dbReference type="PANTHER" id="PTHR11533:SF174">
    <property type="entry name" value="PUROMYCIN-SENSITIVE AMINOPEPTIDASE-RELATED"/>
    <property type="match status" value="1"/>
</dbReference>
<dbReference type="GO" id="GO:0008237">
    <property type="term" value="F:metallopeptidase activity"/>
    <property type="evidence" value="ECO:0007669"/>
    <property type="project" value="UniProtKB-KW"/>
</dbReference>
<dbReference type="Gene3D" id="1.10.390.10">
    <property type="entry name" value="Neutral Protease Domain 2"/>
    <property type="match status" value="2"/>
</dbReference>
<dbReference type="InterPro" id="IPR003034">
    <property type="entry name" value="SAP_dom"/>
</dbReference>
<evidence type="ECO:0000256" key="1">
    <source>
        <dbReference type="ARBA" id="ARBA00001947"/>
    </source>
</evidence>
<dbReference type="InterPro" id="IPR024571">
    <property type="entry name" value="ERAP1-like_C_dom"/>
</dbReference>
<dbReference type="Gene3D" id="2.60.40.1910">
    <property type="match status" value="1"/>
</dbReference>
<dbReference type="Gene3D" id="2.60.40.1730">
    <property type="entry name" value="tricorn interacting facor f3 domain"/>
    <property type="match status" value="1"/>
</dbReference>
<feature type="domain" description="SAP" evidence="11">
    <location>
        <begin position="940"/>
        <end position="974"/>
    </location>
</feature>
<evidence type="ECO:0000256" key="7">
    <source>
        <dbReference type="ARBA" id="ARBA00022833"/>
    </source>
</evidence>
<feature type="region of interest" description="Disordered" evidence="10">
    <location>
        <begin position="1082"/>
        <end position="1108"/>
    </location>
</feature>
<keyword evidence="8" id="KW-0482">Metalloprotease</keyword>
<comment type="similarity">
    <text evidence="2">Belongs to the peptidase M1 family.</text>
</comment>
<dbReference type="SMART" id="SM00513">
    <property type="entry name" value="SAP"/>
    <property type="match status" value="1"/>
</dbReference>
<dbReference type="SUPFAM" id="SSF68906">
    <property type="entry name" value="SAP domain"/>
    <property type="match status" value="1"/>
</dbReference>
<dbReference type="PRINTS" id="PR00756">
    <property type="entry name" value="ALADIPTASE"/>
</dbReference>
<dbReference type="InterPro" id="IPR050344">
    <property type="entry name" value="Peptidase_M1_aminopeptidases"/>
</dbReference>
<dbReference type="GO" id="GO:0046872">
    <property type="term" value="F:metal ion binding"/>
    <property type="evidence" value="ECO:0007669"/>
    <property type="project" value="UniProtKB-KW"/>
</dbReference>
<comment type="caution">
    <text evidence="12">The sequence shown here is derived from an EMBL/GenBank/DDBJ whole genome shotgun (WGS) entry which is preliminary data.</text>
</comment>